<evidence type="ECO:0000259" key="3">
    <source>
        <dbReference type="Pfam" id="PF01575"/>
    </source>
</evidence>
<sequence length="283" mass="30131">MTSLSASLVRGAVTSPFKRAGQPDATLPPGRLTRPAAPVAPGPLAAYARICGFAESGPLPVTYPHVLAFPLTMRLMTGRAFPLPVLGLVHTWIEITPHRTVSVDEALELAVYAGELTAHRRGTEVTMVTEARVAGELVWESRSGYLSRHRRPTGETPPPPPAPPAAEELPAVAEWRLPGDLGRRYGAVSGDRNPIHLHPLTARLFGFPRAIAHGMWTVARCLAEAGESAELRSVRADFKAPVLLPATVTYAADPAGNAFALRGAEGRVHLVGAVTRPGRDDTP</sequence>
<evidence type="ECO:0000256" key="2">
    <source>
        <dbReference type="SAM" id="MobiDB-lite"/>
    </source>
</evidence>
<evidence type="ECO:0000256" key="1">
    <source>
        <dbReference type="ARBA" id="ARBA00005254"/>
    </source>
</evidence>
<name>A0ABW2MF95_9ACTN</name>
<feature type="region of interest" description="Disordered" evidence="2">
    <location>
        <begin position="146"/>
        <end position="167"/>
    </location>
</feature>
<dbReference type="PANTHER" id="PTHR43841:SF1">
    <property type="entry name" value="3-HYDROXYACYL-THIOESTER DEHYDRATASE X"/>
    <property type="match status" value="1"/>
</dbReference>
<accession>A0ABW2MF95</accession>
<proteinExistence type="inferred from homology"/>
<evidence type="ECO:0000313" key="4">
    <source>
        <dbReference type="EMBL" id="MFC7353602.1"/>
    </source>
</evidence>
<dbReference type="PANTHER" id="PTHR43841">
    <property type="entry name" value="3-HYDROXYACYL-THIOESTER DEHYDRATASE HTDX-RELATED"/>
    <property type="match status" value="1"/>
</dbReference>
<evidence type="ECO:0000313" key="5">
    <source>
        <dbReference type="Proteomes" id="UP001596509"/>
    </source>
</evidence>
<dbReference type="InterPro" id="IPR002539">
    <property type="entry name" value="MaoC-like_dom"/>
</dbReference>
<dbReference type="RefSeq" id="WP_319286254.1">
    <property type="nucleotide sequence ID" value="NZ_JBHTCK010000007.1"/>
</dbReference>
<feature type="compositionally biased region" description="Pro residues" evidence="2">
    <location>
        <begin position="155"/>
        <end position="164"/>
    </location>
</feature>
<keyword evidence="5" id="KW-1185">Reference proteome</keyword>
<dbReference type="Proteomes" id="UP001596509">
    <property type="component" value="Unassembled WGS sequence"/>
</dbReference>
<reference evidence="5" key="1">
    <citation type="journal article" date="2019" name="Int. J. Syst. Evol. Microbiol.">
        <title>The Global Catalogue of Microorganisms (GCM) 10K type strain sequencing project: providing services to taxonomists for standard genome sequencing and annotation.</title>
        <authorList>
            <consortium name="The Broad Institute Genomics Platform"/>
            <consortium name="The Broad Institute Genome Sequencing Center for Infectious Disease"/>
            <person name="Wu L."/>
            <person name="Ma J."/>
        </authorList>
    </citation>
    <scope>NUCLEOTIDE SEQUENCE [LARGE SCALE GENOMIC DNA]</scope>
    <source>
        <strain evidence="5">ICMP 19430</strain>
    </source>
</reference>
<organism evidence="4 5">
    <name type="scientific">Streptomyces caviscabies</name>
    <dbReference type="NCBI Taxonomy" id="90079"/>
    <lineage>
        <taxon>Bacteria</taxon>
        <taxon>Bacillati</taxon>
        <taxon>Actinomycetota</taxon>
        <taxon>Actinomycetes</taxon>
        <taxon>Kitasatosporales</taxon>
        <taxon>Streptomycetaceae</taxon>
        <taxon>Streptomyces</taxon>
    </lineage>
</organism>
<dbReference type="InterPro" id="IPR029069">
    <property type="entry name" value="HotDog_dom_sf"/>
</dbReference>
<feature type="domain" description="MaoC-like" evidence="3">
    <location>
        <begin position="183"/>
        <end position="252"/>
    </location>
</feature>
<dbReference type="Pfam" id="PF01575">
    <property type="entry name" value="MaoC_dehydratas"/>
    <property type="match status" value="1"/>
</dbReference>
<protein>
    <submittedName>
        <fullName evidence="4">MaoC/PaaZ C-terminal domain-containing protein</fullName>
    </submittedName>
</protein>
<gene>
    <name evidence="4" type="ORF">ACFQW9_23425</name>
</gene>
<dbReference type="EMBL" id="JBHTCK010000007">
    <property type="protein sequence ID" value="MFC7353602.1"/>
    <property type="molecule type" value="Genomic_DNA"/>
</dbReference>
<dbReference type="Gene3D" id="3.10.129.10">
    <property type="entry name" value="Hotdog Thioesterase"/>
    <property type="match status" value="1"/>
</dbReference>
<comment type="caution">
    <text evidence="4">The sequence shown here is derived from an EMBL/GenBank/DDBJ whole genome shotgun (WGS) entry which is preliminary data.</text>
</comment>
<comment type="similarity">
    <text evidence="1">Belongs to the enoyl-CoA hydratase/isomerase family.</text>
</comment>
<dbReference type="SUPFAM" id="SSF54637">
    <property type="entry name" value="Thioesterase/thiol ester dehydrase-isomerase"/>
    <property type="match status" value="2"/>
</dbReference>